<dbReference type="Proteomes" id="UP000824469">
    <property type="component" value="Unassembled WGS sequence"/>
</dbReference>
<name>A0AA38FSJ1_TAXCH</name>
<proteinExistence type="predicted"/>
<feature type="non-terminal residue" evidence="1">
    <location>
        <position position="1"/>
    </location>
</feature>
<keyword evidence="2" id="KW-1185">Reference proteome</keyword>
<dbReference type="EMBL" id="JAHRHJ020000007">
    <property type="protein sequence ID" value="KAH9308879.1"/>
    <property type="molecule type" value="Genomic_DNA"/>
</dbReference>
<evidence type="ECO:0000313" key="1">
    <source>
        <dbReference type="EMBL" id="KAH9308879.1"/>
    </source>
</evidence>
<protein>
    <submittedName>
        <fullName evidence="1">Uncharacterized protein</fullName>
    </submittedName>
</protein>
<comment type="caution">
    <text evidence="1">The sequence shown here is derived from an EMBL/GenBank/DDBJ whole genome shotgun (WGS) entry which is preliminary data.</text>
</comment>
<organism evidence="1 2">
    <name type="scientific">Taxus chinensis</name>
    <name type="common">Chinese yew</name>
    <name type="synonym">Taxus wallichiana var. chinensis</name>
    <dbReference type="NCBI Taxonomy" id="29808"/>
    <lineage>
        <taxon>Eukaryota</taxon>
        <taxon>Viridiplantae</taxon>
        <taxon>Streptophyta</taxon>
        <taxon>Embryophyta</taxon>
        <taxon>Tracheophyta</taxon>
        <taxon>Spermatophyta</taxon>
        <taxon>Pinopsida</taxon>
        <taxon>Pinidae</taxon>
        <taxon>Conifers II</taxon>
        <taxon>Cupressales</taxon>
        <taxon>Taxaceae</taxon>
        <taxon>Taxus</taxon>
    </lineage>
</organism>
<dbReference type="AlphaFoldDB" id="A0AA38FSJ1"/>
<accession>A0AA38FSJ1</accession>
<gene>
    <name evidence="1" type="ORF">KI387_036790</name>
</gene>
<sequence>IPLTDGTKSPWCKLPFSFTAQYFQAGVNRFKEAKRLRFNLSEVDQDHRELCRNLVYPKKRAYMEKYVSHKVQMMKLIMLPIARRATDR</sequence>
<feature type="non-terminal residue" evidence="1">
    <location>
        <position position="88"/>
    </location>
</feature>
<reference evidence="1 2" key="1">
    <citation type="journal article" date="2021" name="Nat. Plants">
        <title>The Taxus genome provides insights into paclitaxel biosynthesis.</title>
        <authorList>
            <person name="Xiong X."/>
            <person name="Gou J."/>
            <person name="Liao Q."/>
            <person name="Li Y."/>
            <person name="Zhou Q."/>
            <person name="Bi G."/>
            <person name="Li C."/>
            <person name="Du R."/>
            <person name="Wang X."/>
            <person name="Sun T."/>
            <person name="Guo L."/>
            <person name="Liang H."/>
            <person name="Lu P."/>
            <person name="Wu Y."/>
            <person name="Zhang Z."/>
            <person name="Ro D.K."/>
            <person name="Shang Y."/>
            <person name="Huang S."/>
            <person name="Yan J."/>
        </authorList>
    </citation>
    <scope>NUCLEOTIDE SEQUENCE [LARGE SCALE GENOMIC DNA]</scope>
    <source>
        <strain evidence="1">Ta-2019</strain>
    </source>
</reference>
<evidence type="ECO:0000313" key="2">
    <source>
        <dbReference type="Proteomes" id="UP000824469"/>
    </source>
</evidence>